<name>A0ABW7P474_9GAMM</name>
<evidence type="ECO:0000313" key="2">
    <source>
        <dbReference type="Proteomes" id="UP001610706"/>
    </source>
</evidence>
<protein>
    <submittedName>
        <fullName evidence="1">VOC family protein</fullName>
    </submittedName>
</protein>
<dbReference type="Gene3D" id="3.10.180.10">
    <property type="entry name" value="2,3-Dihydroxybiphenyl 1,2-Dioxygenase, domain 1"/>
    <property type="match status" value="1"/>
</dbReference>
<dbReference type="Pfam" id="PF06185">
    <property type="entry name" value="YecM"/>
    <property type="match status" value="1"/>
</dbReference>
<gene>
    <name evidence="1" type="ORF">AB9R89_12095</name>
</gene>
<keyword evidence="2" id="KW-1185">Reference proteome</keyword>
<dbReference type="RefSeq" id="WP_395545659.1">
    <property type="nucleotide sequence ID" value="NZ_CP166302.1"/>
</dbReference>
<dbReference type="SUPFAM" id="SSF54593">
    <property type="entry name" value="Glyoxalase/Bleomycin resistance protein/Dihydroxybiphenyl dioxygenase"/>
    <property type="match status" value="1"/>
</dbReference>
<comment type="caution">
    <text evidence="1">The sequence shown here is derived from an EMBL/GenBank/DDBJ whole genome shotgun (WGS) entry which is preliminary data.</text>
</comment>
<organism evidence="1 2">
    <name type="scientific">Oceanimonas smirnovii</name>
    <dbReference type="NCBI Taxonomy" id="264574"/>
    <lineage>
        <taxon>Bacteria</taxon>
        <taxon>Pseudomonadati</taxon>
        <taxon>Pseudomonadota</taxon>
        <taxon>Gammaproteobacteria</taxon>
        <taxon>Aeromonadales</taxon>
        <taxon>Aeromonadaceae</taxon>
        <taxon>Oceanimonas</taxon>
    </lineage>
</organism>
<accession>A0ABW7P474</accession>
<dbReference type="PANTHER" id="PTHR37519:SF1">
    <property type="entry name" value="DIHYDROXYBIPHENYL DIOXYGENASE DOMAIN-CONTAINING PROTEIN"/>
    <property type="match status" value="1"/>
</dbReference>
<dbReference type="EMBL" id="JBGFTR010000019">
    <property type="protein sequence ID" value="MFH7566064.1"/>
    <property type="molecule type" value="Genomic_DNA"/>
</dbReference>
<reference evidence="1 2" key="1">
    <citation type="submission" date="2024-08" db="EMBL/GenBank/DDBJ databases">
        <title>Oceanimonas smirnovii Genome sequencing and assembly.</title>
        <authorList>
            <person name="Tang B."/>
        </authorList>
    </citation>
    <scope>NUCLEOTIDE SEQUENCE [LARGE SCALE GENOMIC DNA]</scope>
    <source>
        <strain evidence="1 2">OS2020-119</strain>
    </source>
</reference>
<dbReference type="InterPro" id="IPR029068">
    <property type="entry name" value="Glyas_Bleomycin-R_OHBP_Dase"/>
</dbReference>
<dbReference type="Proteomes" id="UP001610706">
    <property type="component" value="Unassembled WGS sequence"/>
</dbReference>
<sequence>MVSTLDALLGDTQTFFNDLAAGFIKHGLPLNLGPMDHICYRASSAQEYLSLKTALARHGTVLVEGMIGGRPIITWALHQPLAGPFGPVPCLELAAPKPGKTHCTGLEHGEIVVPCLHTLLENYSHVPFNQAAMPAELTLALPPLQVKFHCQSLADTIAAEITEGAVVPVPEDYF</sequence>
<evidence type="ECO:0000313" key="1">
    <source>
        <dbReference type="EMBL" id="MFH7566064.1"/>
    </source>
</evidence>
<proteinExistence type="predicted"/>
<dbReference type="PANTHER" id="PTHR37519">
    <property type="match status" value="1"/>
</dbReference>
<dbReference type="InterPro" id="IPR010393">
    <property type="entry name" value="DUF991_YecM-like"/>
</dbReference>